<reference evidence="3" key="2">
    <citation type="submission" date="2013-04" db="UniProtKB">
        <authorList>
            <consortium name="EnsemblPlants"/>
        </authorList>
    </citation>
    <scope>IDENTIFICATION</scope>
</reference>
<dbReference type="AlphaFoldDB" id="J3KYL3"/>
<reference evidence="3" key="1">
    <citation type="journal article" date="2013" name="Nat. Commun.">
        <title>Whole-genome sequencing of Oryza brachyantha reveals mechanisms underlying Oryza genome evolution.</title>
        <authorList>
            <person name="Chen J."/>
            <person name="Huang Q."/>
            <person name="Gao D."/>
            <person name="Wang J."/>
            <person name="Lang Y."/>
            <person name="Liu T."/>
            <person name="Li B."/>
            <person name="Bai Z."/>
            <person name="Luis Goicoechea J."/>
            <person name="Liang C."/>
            <person name="Chen C."/>
            <person name="Zhang W."/>
            <person name="Sun S."/>
            <person name="Liao Y."/>
            <person name="Zhang X."/>
            <person name="Yang L."/>
            <person name="Song C."/>
            <person name="Wang M."/>
            <person name="Shi J."/>
            <person name="Liu G."/>
            <person name="Liu J."/>
            <person name="Zhou H."/>
            <person name="Zhou W."/>
            <person name="Yu Q."/>
            <person name="An N."/>
            <person name="Chen Y."/>
            <person name="Cai Q."/>
            <person name="Wang B."/>
            <person name="Liu B."/>
            <person name="Min J."/>
            <person name="Huang Y."/>
            <person name="Wu H."/>
            <person name="Li Z."/>
            <person name="Zhang Y."/>
            <person name="Yin Y."/>
            <person name="Song W."/>
            <person name="Jiang J."/>
            <person name="Jackson S.A."/>
            <person name="Wing R.A."/>
            <person name="Wang J."/>
            <person name="Chen M."/>
        </authorList>
    </citation>
    <scope>NUCLEOTIDE SEQUENCE [LARGE SCALE GENOMIC DNA]</scope>
    <source>
        <strain evidence="3">cv. IRGC 101232</strain>
    </source>
</reference>
<accession>J3KYL3</accession>
<dbReference type="Proteomes" id="UP000006038">
    <property type="component" value="Chromosome 1"/>
</dbReference>
<sequence length="135" mass="14816">MASIVLLLSELLGGESTSVMAADWYMRGHSLREFRPVAVAAKAGERPAAETRRGEAEERGGARRRSRRRASPRRSRSRISAPCPGSPWMSCGLKSAGRPFAGERGKKNLFLRSSLRVLTERGICVVSPVLFKSDM</sequence>
<proteinExistence type="predicted"/>
<protein>
    <submittedName>
        <fullName evidence="3">Uncharacterized protein</fullName>
    </submittedName>
</protein>
<keyword evidence="4" id="KW-1185">Reference proteome</keyword>
<dbReference type="HOGENOM" id="CLU_1888925_0_0_1"/>
<evidence type="ECO:0000313" key="4">
    <source>
        <dbReference type="Proteomes" id="UP000006038"/>
    </source>
</evidence>
<organism evidence="3">
    <name type="scientific">Oryza brachyantha</name>
    <name type="common">malo sina</name>
    <dbReference type="NCBI Taxonomy" id="4533"/>
    <lineage>
        <taxon>Eukaryota</taxon>
        <taxon>Viridiplantae</taxon>
        <taxon>Streptophyta</taxon>
        <taxon>Embryophyta</taxon>
        <taxon>Tracheophyta</taxon>
        <taxon>Spermatophyta</taxon>
        <taxon>Magnoliopsida</taxon>
        <taxon>Liliopsida</taxon>
        <taxon>Poales</taxon>
        <taxon>Poaceae</taxon>
        <taxon>BOP clade</taxon>
        <taxon>Oryzoideae</taxon>
        <taxon>Oryzeae</taxon>
        <taxon>Oryzinae</taxon>
        <taxon>Oryza</taxon>
    </lineage>
</organism>
<name>J3KYL3_ORYBR</name>
<dbReference type="Gramene" id="OB01G20690.1">
    <property type="protein sequence ID" value="OB01G20690.1"/>
    <property type="gene ID" value="OB01G20690"/>
</dbReference>
<feature type="chain" id="PRO_5003772132" evidence="2">
    <location>
        <begin position="22"/>
        <end position="135"/>
    </location>
</feature>
<feature type="signal peptide" evidence="2">
    <location>
        <begin position="1"/>
        <end position="21"/>
    </location>
</feature>
<evidence type="ECO:0000313" key="3">
    <source>
        <dbReference type="EnsemblPlants" id="OB01G20690.1"/>
    </source>
</evidence>
<evidence type="ECO:0000256" key="1">
    <source>
        <dbReference type="SAM" id="MobiDB-lite"/>
    </source>
</evidence>
<feature type="compositionally biased region" description="Basic residues" evidence="1">
    <location>
        <begin position="62"/>
        <end position="77"/>
    </location>
</feature>
<keyword evidence="2" id="KW-0732">Signal</keyword>
<dbReference type="EnsemblPlants" id="OB01G20690.1">
    <property type="protein sequence ID" value="OB01G20690.1"/>
    <property type="gene ID" value="OB01G20690"/>
</dbReference>
<feature type="compositionally biased region" description="Basic and acidic residues" evidence="1">
    <location>
        <begin position="43"/>
        <end position="61"/>
    </location>
</feature>
<evidence type="ECO:0000256" key="2">
    <source>
        <dbReference type="SAM" id="SignalP"/>
    </source>
</evidence>
<feature type="region of interest" description="Disordered" evidence="1">
    <location>
        <begin position="42"/>
        <end position="86"/>
    </location>
</feature>